<reference evidence="2" key="2">
    <citation type="submission" date="2015-09" db="EMBL/GenBank/DDBJ databases">
        <title>Draft genome sequence of a multidrug-resistant Chryseobacterium indologenes isolate from Malaysia.</title>
        <authorList>
            <person name="Yu C.Y."/>
            <person name="Ang G.Y."/>
            <person name="Chan K.-G."/>
        </authorList>
    </citation>
    <scope>NUCLEOTIDE SEQUENCE [LARGE SCALE GENOMIC DNA]</scope>
    <source>
        <strain evidence="2">CI_885</strain>
    </source>
</reference>
<dbReference type="PATRIC" id="fig|253.9.peg.4420"/>
<dbReference type="AlphaFoldDB" id="A0A0N0ZW87"/>
<dbReference type="EMBL" id="LJOD01000008">
    <property type="protein sequence ID" value="KPE50667.1"/>
    <property type="molecule type" value="Genomic_DNA"/>
</dbReference>
<reference evidence="1 2" key="1">
    <citation type="journal article" date="2015" name="Genom Data">
        <title>Draft genome sequence of a multidrug-resistant Chryseobacterium indologenes isolate from Malaysia.</title>
        <authorList>
            <person name="Yu C.Y."/>
            <person name="Ang G.Y."/>
            <person name="Cheng H.J."/>
            <person name="Cheong Y.M."/>
            <person name="Yin W.F."/>
            <person name="Chan K.G."/>
        </authorList>
    </citation>
    <scope>NUCLEOTIDE SEQUENCE [LARGE SCALE GENOMIC DNA]</scope>
    <source>
        <strain evidence="1 2">CI_885</strain>
    </source>
</reference>
<evidence type="ECO:0000313" key="2">
    <source>
        <dbReference type="Proteomes" id="UP000037953"/>
    </source>
</evidence>
<protein>
    <submittedName>
        <fullName evidence="1">Uncharacterized protein</fullName>
    </submittedName>
</protein>
<dbReference type="Proteomes" id="UP000037953">
    <property type="component" value="Unassembled WGS sequence"/>
</dbReference>
<organism evidence="1 2">
    <name type="scientific">Chryseobacterium indologenes</name>
    <name type="common">Flavobacterium indologenes</name>
    <dbReference type="NCBI Taxonomy" id="253"/>
    <lineage>
        <taxon>Bacteria</taxon>
        <taxon>Pseudomonadati</taxon>
        <taxon>Bacteroidota</taxon>
        <taxon>Flavobacteriia</taxon>
        <taxon>Flavobacteriales</taxon>
        <taxon>Weeksellaceae</taxon>
        <taxon>Chryseobacterium group</taxon>
        <taxon>Chryseobacterium</taxon>
    </lineage>
</organism>
<gene>
    <name evidence="1" type="ORF">AOB46_12790</name>
</gene>
<sequence>MKKRNPMQKRNNLYFFIVFFFYLGCKSQKQDYKVIHSGNNEIVTTYYFHPDHSEYARVYGNSAENDSLTFNREKNDLIVKEFNYDGKQKKRIAGGNIKYVDYYTSLSDIVVSGNPLSVDEVPVSNFNFTKKDLEIENIIKENCKSTKEGYSGCDFRFPKSNTLPYLPESSTITAAKIKKGKNGLEEIEVQGKYDDKTFLYKRNYYYDNKRIKKIITSVKDNNSTDSYEDTYSVKN</sequence>
<comment type="caution">
    <text evidence="1">The sequence shown here is derived from an EMBL/GenBank/DDBJ whole genome shotgun (WGS) entry which is preliminary data.</text>
</comment>
<name>A0A0N0ZW87_CHRID</name>
<accession>A0A0N0ZW87</accession>
<proteinExistence type="predicted"/>
<evidence type="ECO:0000313" key="1">
    <source>
        <dbReference type="EMBL" id="KPE50667.1"/>
    </source>
</evidence>